<keyword evidence="4" id="KW-0963">Cytoplasm</keyword>
<evidence type="ECO:0000256" key="14">
    <source>
        <dbReference type="ARBA" id="ARBA00048347"/>
    </source>
</evidence>
<accession>A0A2A2JM35</accession>
<keyword evidence="7" id="KW-0677">Repeat</keyword>
<sequence>MAQEVSIHRNLRHENVVRLFSFFEDSKNVYITLELCARRSLMELHKRRKAVTDPEARYFTMQVCKAVDYLHDKRIIHRDLKLGNLFLNEEMMVKIGDFGLATTVDEGERKKTLCGTPNYIAPEVLEKRGHSFEVDIWAIGCILYTLLFGKPPFETESLKDTYARIKSNHYRIPTDAPPESAALIRWFLAPEPSHRPSIKKAIEHAYFHGFTPRRLPVSCLSMPPKFNMDTSIMQPPIPTPKSTVIGASPQRGSGWQPTSIHNQGHPMAPILEHIPMAHKAHNAAPSTSSTVSLQIHPPRPLSQQGSTVNSLGGRIAPSGADFHLGEMHHQVLQLINHKIPERPETIMLSEDEQSPEAVPVFWIAKWVDYSDKYGIGYTLCDNSVGVLFNDNTKLVLDEMGTQLTYIEKNGIELYYNMNDPPQELHKKVTLLNYFRSYMNEHLIKAGQLVQRRDGDEMARLPVLQFWFRTKSAMVLHLTNGTLQINFFHDHIKMVICPLMQAVTFIDQDGAVRTYKLIDLQRNGCSKSQLARLRYASTMIDRLLKQCGTGQGGRVLPPNNNPSFNFNQPSTSNFPGTPMQAQFVPR</sequence>
<dbReference type="FunFam" id="1.10.510.10:FF:000727">
    <property type="entry name" value="Serine/threonine-protein kinase PLK"/>
    <property type="match status" value="1"/>
</dbReference>
<keyword evidence="5" id="KW-0723">Serine/threonine-protein kinase</keyword>
<keyword evidence="10" id="KW-0067">ATP-binding</keyword>
<keyword evidence="19" id="KW-1185">Reference proteome</keyword>
<evidence type="ECO:0000256" key="4">
    <source>
        <dbReference type="ARBA" id="ARBA00022490"/>
    </source>
</evidence>
<dbReference type="GO" id="GO:0005634">
    <property type="term" value="C:nucleus"/>
    <property type="evidence" value="ECO:0007669"/>
    <property type="project" value="UniProtKB-SubCell"/>
</dbReference>
<comment type="caution">
    <text evidence="18">The sequence shown here is derived from an EMBL/GenBank/DDBJ whole genome shotgun (WGS) entry which is preliminary data.</text>
</comment>
<dbReference type="GO" id="GO:0005737">
    <property type="term" value="C:cytoplasm"/>
    <property type="evidence" value="ECO:0007669"/>
    <property type="project" value="TreeGrafter"/>
</dbReference>
<name>A0A2A2JM35_9BILA</name>
<dbReference type="Proteomes" id="UP000218231">
    <property type="component" value="Unassembled WGS sequence"/>
</dbReference>
<comment type="catalytic activity">
    <reaction evidence="14">
        <text>L-seryl-[protein] + ATP = O-phospho-L-seryl-[protein] + ADP + H(+)</text>
        <dbReference type="Rhea" id="RHEA:17989"/>
        <dbReference type="Rhea" id="RHEA-COMP:9863"/>
        <dbReference type="Rhea" id="RHEA-COMP:11604"/>
        <dbReference type="ChEBI" id="CHEBI:15378"/>
        <dbReference type="ChEBI" id="CHEBI:29999"/>
        <dbReference type="ChEBI" id="CHEBI:30616"/>
        <dbReference type="ChEBI" id="CHEBI:83421"/>
        <dbReference type="ChEBI" id="CHEBI:456216"/>
        <dbReference type="EC" id="2.7.11.21"/>
    </reaction>
</comment>
<dbReference type="SUPFAM" id="SSF82615">
    <property type="entry name" value="Polo-box domain"/>
    <property type="match status" value="2"/>
</dbReference>
<evidence type="ECO:0000256" key="3">
    <source>
        <dbReference type="ARBA" id="ARBA00012424"/>
    </source>
</evidence>
<dbReference type="Pfam" id="PF00069">
    <property type="entry name" value="Pkinase"/>
    <property type="match status" value="1"/>
</dbReference>
<evidence type="ECO:0000256" key="8">
    <source>
        <dbReference type="ARBA" id="ARBA00022741"/>
    </source>
</evidence>
<evidence type="ECO:0000256" key="1">
    <source>
        <dbReference type="ARBA" id="ARBA00004123"/>
    </source>
</evidence>
<keyword evidence="6" id="KW-0808">Transferase</keyword>
<comment type="subcellular location">
    <subcellularLocation>
        <location evidence="2">Cytoplasm</location>
        <location evidence="2">Cytoskeleton</location>
        <location evidence="2">Microtubule organizing center</location>
        <location evidence="2">Centrosome</location>
    </subcellularLocation>
    <subcellularLocation>
        <location evidence="1">Nucleus</location>
    </subcellularLocation>
</comment>
<dbReference type="GO" id="GO:0005813">
    <property type="term" value="C:centrosome"/>
    <property type="evidence" value="ECO:0007669"/>
    <property type="project" value="UniProtKB-SubCell"/>
</dbReference>
<dbReference type="SUPFAM" id="SSF56112">
    <property type="entry name" value="Protein kinase-like (PK-like)"/>
    <property type="match status" value="1"/>
</dbReference>
<keyword evidence="11" id="KW-0206">Cytoskeleton</keyword>
<dbReference type="GO" id="GO:0000776">
    <property type="term" value="C:kinetochore"/>
    <property type="evidence" value="ECO:0007669"/>
    <property type="project" value="TreeGrafter"/>
</dbReference>
<comment type="catalytic activity">
    <reaction evidence="13">
        <text>L-threonyl-[protein] + ATP = O-phospho-L-threonyl-[protein] + ADP + H(+)</text>
        <dbReference type="Rhea" id="RHEA:46608"/>
        <dbReference type="Rhea" id="RHEA-COMP:11060"/>
        <dbReference type="Rhea" id="RHEA-COMP:11605"/>
        <dbReference type="ChEBI" id="CHEBI:15378"/>
        <dbReference type="ChEBI" id="CHEBI:30013"/>
        <dbReference type="ChEBI" id="CHEBI:30616"/>
        <dbReference type="ChEBI" id="CHEBI:61977"/>
        <dbReference type="ChEBI" id="CHEBI:456216"/>
        <dbReference type="EC" id="2.7.11.21"/>
    </reaction>
</comment>
<dbReference type="InterPro" id="IPR000719">
    <property type="entry name" value="Prot_kinase_dom"/>
</dbReference>
<feature type="domain" description="POLO box" evidence="17">
    <location>
        <begin position="362"/>
        <end position="440"/>
    </location>
</feature>
<dbReference type="EC" id="2.7.11.21" evidence="3"/>
<dbReference type="SMART" id="SM00220">
    <property type="entry name" value="S_TKc"/>
    <property type="match status" value="1"/>
</dbReference>
<reference evidence="18 19" key="1">
    <citation type="journal article" date="2017" name="Curr. Biol.">
        <title>Genome architecture and evolution of a unichromosomal asexual nematode.</title>
        <authorList>
            <person name="Fradin H."/>
            <person name="Zegar C."/>
            <person name="Gutwein M."/>
            <person name="Lucas J."/>
            <person name="Kovtun M."/>
            <person name="Corcoran D."/>
            <person name="Baugh L.R."/>
            <person name="Kiontke K."/>
            <person name="Gunsalus K."/>
            <person name="Fitch D.H."/>
            <person name="Piano F."/>
        </authorList>
    </citation>
    <scope>NUCLEOTIDE SEQUENCE [LARGE SCALE GENOMIC DNA]</scope>
    <source>
        <strain evidence="18">PF1309</strain>
    </source>
</reference>
<evidence type="ECO:0000256" key="7">
    <source>
        <dbReference type="ARBA" id="ARBA00022737"/>
    </source>
</evidence>
<dbReference type="InterPro" id="IPR011009">
    <property type="entry name" value="Kinase-like_dom_sf"/>
</dbReference>
<dbReference type="Pfam" id="PF00659">
    <property type="entry name" value="POLO_box"/>
    <property type="match status" value="2"/>
</dbReference>
<gene>
    <name evidence="18" type="ORF">WR25_15924</name>
</gene>
<dbReference type="InterPro" id="IPR036947">
    <property type="entry name" value="POLO_box_dom_sf"/>
</dbReference>
<dbReference type="Gene3D" id="3.30.1120.30">
    <property type="entry name" value="POLO box domain"/>
    <property type="match status" value="2"/>
</dbReference>
<dbReference type="EMBL" id="LIAE01010341">
    <property type="protein sequence ID" value="PAV62856.1"/>
    <property type="molecule type" value="Genomic_DNA"/>
</dbReference>
<proteinExistence type="predicted"/>
<evidence type="ECO:0000313" key="18">
    <source>
        <dbReference type="EMBL" id="PAV62856.1"/>
    </source>
</evidence>
<dbReference type="CDD" id="cd13118">
    <property type="entry name" value="POLO_box_1"/>
    <property type="match status" value="1"/>
</dbReference>
<evidence type="ECO:0000256" key="15">
    <source>
        <dbReference type="SAM" id="MobiDB-lite"/>
    </source>
</evidence>
<dbReference type="PROSITE" id="PS50011">
    <property type="entry name" value="PROTEIN_KINASE_DOM"/>
    <property type="match status" value="1"/>
</dbReference>
<evidence type="ECO:0000256" key="5">
    <source>
        <dbReference type="ARBA" id="ARBA00022527"/>
    </source>
</evidence>
<dbReference type="InterPro" id="IPR033695">
    <property type="entry name" value="POLO_box_2"/>
</dbReference>
<evidence type="ECO:0000259" key="16">
    <source>
        <dbReference type="PROSITE" id="PS50011"/>
    </source>
</evidence>
<keyword evidence="12" id="KW-0539">Nucleus</keyword>
<dbReference type="PANTHER" id="PTHR24345:SF93">
    <property type="entry name" value="SERINE_THREONINE-PROTEIN KINASE PLK1"/>
    <property type="match status" value="1"/>
</dbReference>
<evidence type="ECO:0000256" key="10">
    <source>
        <dbReference type="ARBA" id="ARBA00022840"/>
    </source>
</evidence>
<dbReference type="Gene3D" id="1.10.510.10">
    <property type="entry name" value="Transferase(Phosphotransferase) domain 1"/>
    <property type="match status" value="1"/>
</dbReference>
<dbReference type="PROSITE" id="PS50078">
    <property type="entry name" value="POLO_BOX"/>
    <property type="match status" value="2"/>
</dbReference>
<dbReference type="PROSITE" id="PS00108">
    <property type="entry name" value="PROTEIN_KINASE_ST"/>
    <property type="match status" value="1"/>
</dbReference>
<dbReference type="OrthoDB" id="408964at2759"/>
<evidence type="ECO:0000259" key="17">
    <source>
        <dbReference type="PROSITE" id="PS50078"/>
    </source>
</evidence>
<evidence type="ECO:0000256" key="12">
    <source>
        <dbReference type="ARBA" id="ARBA00023242"/>
    </source>
</evidence>
<dbReference type="InterPro" id="IPR000959">
    <property type="entry name" value="POLO_box_dom"/>
</dbReference>
<protein>
    <recommendedName>
        <fullName evidence="3">polo kinase</fullName>
        <ecNumber evidence="3">2.7.11.21</ecNumber>
    </recommendedName>
</protein>
<keyword evidence="9" id="KW-0418">Kinase</keyword>
<feature type="domain" description="Protein kinase" evidence="16">
    <location>
        <begin position="1"/>
        <end position="207"/>
    </location>
</feature>
<feature type="domain" description="POLO box" evidence="17">
    <location>
        <begin position="462"/>
        <end position="544"/>
    </location>
</feature>
<dbReference type="STRING" id="2018661.A0A2A2JM35"/>
<dbReference type="GO" id="GO:0005524">
    <property type="term" value="F:ATP binding"/>
    <property type="evidence" value="ECO:0007669"/>
    <property type="project" value="UniProtKB-KW"/>
</dbReference>
<dbReference type="PANTHER" id="PTHR24345">
    <property type="entry name" value="SERINE/THREONINE-PROTEIN KINASE PLK"/>
    <property type="match status" value="1"/>
</dbReference>
<dbReference type="GO" id="GO:0007052">
    <property type="term" value="P:mitotic spindle organization"/>
    <property type="evidence" value="ECO:0007669"/>
    <property type="project" value="TreeGrafter"/>
</dbReference>
<organism evidence="18 19">
    <name type="scientific">Diploscapter pachys</name>
    <dbReference type="NCBI Taxonomy" id="2018661"/>
    <lineage>
        <taxon>Eukaryota</taxon>
        <taxon>Metazoa</taxon>
        <taxon>Ecdysozoa</taxon>
        <taxon>Nematoda</taxon>
        <taxon>Chromadorea</taxon>
        <taxon>Rhabditida</taxon>
        <taxon>Rhabditina</taxon>
        <taxon>Rhabditomorpha</taxon>
        <taxon>Rhabditoidea</taxon>
        <taxon>Rhabditidae</taxon>
        <taxon>Diploscapter</taxon>
    </lineage>
</organism>
<keyword evidence="8" id="KW-0547">Nucleotide-binding</keyword>
<dbReference type="CDD" id="cd13117">
    <property type="entry name" value="POLO_box_2"/>
    <property type="match status" value="1"/>
</dbReference>
<dbReference type="InterPro" id="IPR033701">
    <property type="entry name" value="POLO_box_1"/>
</dbReference>
<evidence type="ECO:0000256" key="13">
    <source>
        <dbReference type="ARBA" id="ARBA00047802"/>
    </source>
</evidence>
<evidence type="ECO:0000256" key="6">
    <source>
        <dbReference type="ARBA" id="ARBA00022679"/>
    </source>
</evidence>
<feature type="region of interest" description="Disordered" evidence="15">
    <location>
        <begin position="564"/>
        <end position="585"/>
    </location>
</feature>
<evidence type="ECO:0000313" key="19">
    <source>
        <dbReference type="Proteomes" id="UP000218231"/>
    </source>
</evidence>
<dbReference type="GO" id="GO:0004674">
    <property type="term" value="F:protein serine/threonine kinase activity"/>
    <property type="evidence" value="ECO:0007669"/>
    <property type="project" value="UniProtKB-KW"/>
</dbReference>
<dbReference type="AlphaFoldDB" id="A0A2A2JM35"/>
<evidence type="ECO:0000256" key="11">
    <source>
        <dbReference type="ARBA" id="ARBA00023212"/>
    </source>
</evidence>
<evidence type="ECO:0000256" key="2">
    <source>
        <dbReference type="ARBA" id="ARBA00004300"/>
    </source>
</evidence>
<feature type="compositionally biased region" description="Low complexity" evidence="15">
    <location>
        <begin position="564"/>
        <end position="574"/>
    </location>
</feature>
<dbReference type="InterPro" id="IPR008271">
    <property type="entry name" value="Ser/Thr_kinase_AS"/>
</dbReference>
<dbReference type="FunFam" id="3.30.1120.30:FF:000001">
    <property type="entry name" value="Serine/threonine-protein kinase PLK"/>
    <property type="match status" value="1"/>
</dbReference>
<evidence type="ECO:0000256" key="9">
    <source>
        <dbReference type="ARBA" id="ARBA00022777"/>
    </source>
</evidence>
<dbReference type="GO" id="GO:0000922">
    <property type="term" value="C:spindle pole"/>
    <property type="evidence" value="ECO:0007669"/>
    <property type="project" value="TreeGrafter"/>
</dbReference>